<keyword evidence="2" id="KW-1133">Transmembrane helix</keyword>
<feature type="transmembrane region" description="Helical" evidence="2">
    <location>
        <begin position="436"/>
        <end position="454"/>
    </location>
</feature>
<name>A0A9N8DCG9_9STRA</name>
<feature type="transmembrane region" description="Helical" evidence="2">
    <location>
        <begin position="396"/>
        <end position="416"/>
    </location>
</feature>
<feature type="transmembrane region" description="Helical" evidence="2">
    <location>
        <begin position="466"/>
        <end position="488"/>
    </location>
</feature>
<keyword evidence="4" id="KW-1185">Reference proteome</keyword>
<evidence type="ECO:0000256" key="2">
    <source>
        <dbReference type="SAM" id="Phobius"/>
    </source>
</evidence>
<comment type="caution">
    <text evidence="3">The sequence shown here is derived from an EMBL/GenBank/DDBJ whole genome shotgun (WGS) entry which is preliminary data.</text>
</comment>
<gene>
    <name evidence="3" type="ORF">SEMRO_56_G033020.1</name>
</gene>
<organism evidence="3 4">
    <name type="scientific">Seminavis robusta</name>
    <dbReference type="NCBI Taxonomy" id="568900"/>
    <lineage>
        <taxon>Eukaryota</taxon>
        <taxon>Sar</taxon>
        <taxon>Stramenopiles</taxon>
        <taxon>Ochrophyta</taxon>
        <taxon>Bacillariophyta</taxon>
        <taxon>Bacillariophyceae</taxon>
        <taxon>Bacillariophycidae</taxon>
        <taxon>Naviculales</taxon>
        <taxon>Naviculaceae</taxon>
        <taxon>Seminavis</taxon>
    </lineage>
</organism>
<dbReference type="AlphaFoldDB" id="A0A9N8DCG9"/>
<proteinExistence type="predicted"/>
<keyword evidence="2" id="KW-0472">Membrane</keyword>
<evidence type="ECO:0000313" key="4">
    <source>
        <dbReference type="Proteomes" id="UP001153069"/>
    </source>
</evidence>
<feature type="transmembrane region" description="Helical" evidence="2">
    <location>
        <begin position="372"/>
        <end position="390"/>
    </location>
</feature>
<evidence type="ECO:0000256" key="1">
    <source>
        <dbReference type="SAM" id="MobiDB-lite"/>
    </source>
</evidence>
<dbReference type="OrthoDB" id="42679at2759"/>
<evidence type="ECO:0000313" key="3">
    <source>
        <dbReference type="EMBL" id="CAB9499245.1"/>
    </source>
</evidence>
<accession>A0A9N8DCG9</accession>
<dbReference type="Proteomes" id="UP001153069">
    <property type="component" value="Unassembled WGS sequence"/>
</dbReference>
<dbReference type="EMBL" id="CAICTM010000055">
    <property type="protein sequence ID" value="CAB9499245.1"/>
    <property type="molecule type" value="Genomic_DNA"/>
</dbReference>
<keyword evidence="2" id="KW-0812">Transmembrane</keyword>
<sequence>MTTSHGQTMIIDRCQSFHQIPRVASNGSNSDRTARMDSEDGSDGGEEQKPNYYNHSPLSVASRDSTAIHQQHGYGSMRFRSNMASPGQSSFVNNHYQNGHVITPEAIRFQVVVWDVGPVDVALGRVPMTFRVTMFWDDVDEETADNDICEMSSSEEEQHPKKKKTEWAMAGRRKAYERVICDETIQKTIDVPPISLLNVVTFDTVGDPEVCVLEEKKQVFQKLMDPSRQHSKTTRLMRWTCLYKATLMQHNMRLDRFPHDEHILTLKLGILVHRRPGCRWDMNQYGLELASEEDSMYSTRIPHGLIVDHAKVPDFRYNAKEGLDFQFVPLSMGGGTNSILGHQPNKAKVQQDHCLEVRLRVGRDSGYYDHNMMPLIGLLNVVAVVVPLTLEGTDFFQRGLMLLNITFVQIGIRMNVDKHLPSVGYQIKMQRIMNEFFFSLLFLVLESSAVYILMDRFGWTVESTEMIDMVVAAIAMTHIIVTWSKYYWDKIGLERSLNGTGPSVNMDLEGEKVTKKRKDGTLPVYRL</sequence>
<protein>
    <submittedName>
        <fullName evidence="3">Uncharacterized protein</fullName>
    </submittedName>
</protein>
<feature type="region of interest" description="Disordered" evidence="1">
    <location>
        <begin position="16"/>
        <end position="57"/>
    </location>
</feature>
<reference evidence="3" key="1">
    <citation type="submission" date="2020-06" db="EMBL/GenBank/DDBJ databases">
        <authorList>
            <consortium name="Plant Systems Biology data submission"/>
        </authorList>
    </citation>
    <scope>NUCLEOTIDE SEQUENCE</scope>
    <source>
        <strain evidence="3">D6</strain>
    </source>
</reference>